<proteinExistence type="predicted"/>
<dbReference type="Gene3D" id="3.20.20.30">
    <property type="entry name" value="Luciferase-like domain"/>
    <property type="match status" value="1"/>
</dbReference>
<dbReference type="Proteomes" id="UP001164390">
    <property type="component" value="Chromosome"/>
</dbReference>
<dbReference type="Pfam" id="PF00296">
    <property type="entry name" value="Bac_luciferase"/>
    <property type="match status" value="1"/>
</dbReference>
<dbReference type="InterPro" id="IPR050564">
    <property type="entry name" value="F420-G6PD/mer"/>
</dbReference>
<dbReference type="SUPFAM" id="SSF51679">
    <property type="entry name" value="Bacterial luciferase-like"/>
    <property type="match status" value="1"/>
</dbReference>
<dbReference type="PANTHER" id="PTHR43244">
    <property type="match status" value="1"/>
</dbReference>
<dbReference type="EMBL" id="CP094970">
    <property type="protein sequence ID" value="UYM07419.1"/>
    <property type="molecule type" value="Genomic_DNA"/>
</dbReference>
<name>A0AA46TLC0_9ACTN</name>
<accession>A0AA46TLC0</accession>
<keyword evidence="1" id="KW-0560">Oxidoreductase</keyword>
<dbReference type="PANTHER" id="PTHR43244:SF1">
    <property type="entry name" value="5,10-METHYLENETETRAHYDROMETHANOPTERIN REDUCTASE"/>
    <property type="match status" value="1"/>
</dbReference>
<keyword evidence="4" id="KW-1185">Reference proteome</keyword>
<protein>
    <submittedName>
        <fullName evidence="3">LLM class flavin-dependent oxidoreductase</fullName>
    </submittedName>
</protein>
<reference evidence="3" key="1">
    <citation type="submission" date="2022-01" db="EMBL/GenBank/DDBJ databases">
        <title>Nocardioidaceae gen. sp. A5X3R13.</title>
        <authorList>
            <person name="Lopez Marin M.A."/>
            <person name="Uhlik O."/>
        </authorList>
    </citation>
    <scope>NUCLEOTIDE SEQUENCE</scope>
    <source>
        <strain evidence="3">A5X3R13</strain>
    </source>
</reference>
<feature type="domain" description="Luciferase-like" evidence="2">
    <location>
        <begin position="20"/>
        <end position="234"/>
    </location>
</feature>
<evidence type="ECO:0000259" key="2">
    <source>
        <dbReference type="Pfam" id="PF00296"/>
    </source>
</evidence>
<dbReference type="InterPro" id="IPR036661">
    <property type="entry name" value="Luciferase-like_sf"/>
</dbReference>
<dbReference type="CDD" id="cd01097">
    <property type="entry name" value="Tetrahydromethanopterin_reductase"/>
    <property type="match status" value="1"/>
</dbReference>
<dbReference type="KEGG" id="sgrg:L0C25_10230"/>
<dbReference type="AlphaFoldDB" id="A0AA46TLC0"/>
<dbReference type="RefSeq" id="WP_271636393.1">
    <property type="nucleotide sequence ID" value="NZ_CP094970.1"/>
</dbReference>
<evidence type="ECO:0000256" key="1">
    <source>
        <dbReference type="ARBA" id="ARBA00023002"/>
    </source>
</evidence>
<evidence type="ECO:0000313" key="4">
    <source>
        <dbReference type="Proteomes" id="UP001164390"/>
    </source>
</evidence>
<dbReference type="GO" id="GO:0016705">
    <property type="term" value="F:oxidoreductase activity, acting on paired donors, with incorporation or reduction of molecular oxygen"/>
    <property type="evidence" value="ECO:0007669"/>
    <property type="project" value="InterPro"/>
</dbReference>
<organism evidence="3 4">
    <name type="scientific">Solicola gregarius</name>
    <dbReference type="NCBI Taxonomy" id="2908642"/>
    <lineage>
        <taxon>Bacteria</taxon>
        <taxon>Bacillati</taxon>
        <taxon>Actinomycetota</taxon>
        <taxon>Actinomycetes</taxon>
        <taxon>Propionibacteriales</taxon>
        <taxon>Nocardioidaceae</taxon>
        <taxon>Solicola</taxon>
    </lineage>
</organism>
<sequence>MTQARDKVLRFGVLGTDDGDVADQAREAEALGYDIYALSDHLHSSRPTLEPWTALTWAAAATENIAVLSDVIGLPYREPPVLAKMAETLARLSGGRLILGLGNGGYDAEFRAFGLATRSPGEKVAALGEAVQVLRALWTGSETSFAGVHYRLDAARIAPPPTHPVPIWIGAYGPRSLAQTGAIADGWLPSMQRLDLEQAAAMRAAVVDGARAAGRDPDAMVNACNVQVHFDERRSPTPQLVAGSVEQIAQQLHAIAGCGFDTFVVAGLRRGRDRERFAREVVPLVRAAARSEGLIANA</sequence>
<dbReference type="InterPro" id="IPR011251">
    <property type="entry name" value="Luciferase-like_dom"/>
</dbReference>
<evidence type="ECO:0000313" key="3">
    <source>
        <dbReference type="EMBL" id="UYM07419.1"/>
    </source>
</evidence>
<gene>
    <name evidence="3" type="ORF">L0C25_10230</name>
</gene>